<dbReference type="InterPro" id="IPR014555">
    <property type="entry name" value="RecF-like"/>
</dbReference>
<dbReference type="PIRSF" id="PIRSF029347">
    <property type="entry name" value="RecF"/>
    <property type="match status" value="1"/>
</dbReference>
<dbReference type="PANTHER" id="PTHR40396">
    <property type="entry name" value="ATPASE-LIKE PROTEIN"/>
    <property type="match status" value="1"/>
</dbReference>
<dbReference type="SUPFAM" id="SSF52540">
    <property type="entry name" value="P-loop containing nucleoside triphosphate hydrolases"/>
    <property type="match status" value="1"/>
</dbReference>
<accession>A0A6N3X4P6</accession>
<dbReference type="Proteomes" id="UP000035054">
    <property type="component" value="Unassembled WGS sequence"/>
</dbReference>
<reference evidence="2 3" key="1">
    <citation type="submission" date="2015-01" db="EMBL/GenBank/DDBJ databases">
        <title>Lifestyle Evolution in Cyanobacterial Symbionts of Sponges.</title>
        <authorList>
            <person name="Burgsdorf I."/>
            <person name="Slaby B.M."/>
            <person name="Handley K.M."/>
            <person name="Haber M."/>
            <person name="Blom J."/>
            <person name="Marshall C.W."/>
            <person name="Gilbert J.A."/>
            <person name="Hentschel U."/>
            <person name="Steindler L."/>
        </authorList>
    </citation>
    <scope>NUCLEOTIDE SEQUENCE [LARGE SCALE GENOMIC DNA]</scope>
    <source>
        <strain evidence="2">142</strain>
    </source>
</reference>
<dbReference type="PANTHER" id="PTHR40396:SF1">
    <property type="entry name" value="ATPASE AAA-TYPE CORE DOMAIN-CONTAINING PROTEIN"/>
    <property type="match status" value="1"/>
</dbReference>
<comment type="caution">
    <text evidence="2">The sequence shown here is derived from an EMBL/GenBank/DDBJ whole genome shotgun (WGS) entry which is preliminary data.</text>
</comment>
<sequence>MIEAIHVENFKALKSIDLTELPPLAVFVGKNGVGKTSLFRIFSFLKSCLSQNIRVALQHEGGFNGFKDVITRGVDESESIVIQLKFYLTIAGKKRLVTYHLEIGLDSRKPVVRREILRYKRASRGGAPFHFIDFRQGRGGAVSNEEDFSKPDIELTREEQAVDPDVLAISSLGQLKRFKAAKAFRELIENWHISDFHINEARGKKNQELGTHLSRSGDNLPSVALHMKEEHPDTFEMVLQKVRDRVPGISDIEAKTSEDGSLLIRYADKAFQDPFFDFNVSDGTIKMFAYLLLLHDPKPHKVLCVEEPENQLYPELMTILAEEFQEYASKGGQVFVSTHSPQFLNAIPLESLFLIEKSQGVSRIMPFTADPLVRGQIEAGDKAGYLWEQGVFEGFSRRAGG</sequence>
<name>A0A6N3X4P6_9SYNE</name>
<gene>
    <name evidence="2" type="ORF">TH68_05735</name>
</gene>
<feature type="domain" description="ATPase AAA-type core" evidence="1">
    <location>
        <begin position="24"/>
        <end position="345"/>
    </location>
</feature>
<dbReference type="InterPro" id="IPR027417">
    <property type="entry name" value="P-loop_NTPase"/>
</dbReference>
<evidence type="ECO:0000313" key="2">
    <source>
        <dbReference type="EMBL" id="KKZ14076.1"/>
    </source>
</evidence>
<proteinExistence type="predicted"/>
<organism evidence="2 3">
    <name type="scientific">Candidatus Synechococcus spongiarum 142</name>
    <dbReference type="NCBI Taxonomy" id="1608213"/>
    <lineage>
        <taxon>Bacteria</taxon>
        <taxon>Bacillati</taxon>
        <taxon>Cyanobacteriota</taxon>
        <taxon>Cyanophyceae</taxon>
        <taxon>Synechococcales</taxon>
        <taxon>Synechococcaceae</taxon>
        <taxon>Synechococcus</taxon>
    </lineage>
</organism>
<evidence type="ECO:0000259" key="1">
    <source>
        <dbReference type="Pfam" id="PF13304"/>
    </source>
</evidence>
<dbReference type="InterPro" id="IPR003959">
    <property type="entry name" value="ATPase_AAA_core"/>
</dbReference>
<dbReference type="GO" id="GO:0005524">
    <property type="term" value="F:ATP binding"/>
    <property type="evidence" value="ECO:0007669"/>
    <property type="project" value="InterPro"/>
</dbReference>
<evidence type="ECO:0000313" key="3">
    <source>
        <dbReference type="Proteomes" id="UP000035054"/>
    </source>
</evidence>
<dbReference type="Gene3D" id="3.40.50.300">
    <property type="entry name" value="P-loop containing nucleotide triphosphate hydrolases"/>
    <property type="match status" value="1"/>
</dbReference>
<protein>
    <submittedName>
        <fullName evidence="2">Chromosome segregation protein SMC</fullName>
    </submittedName>
</protein>
<dbReference type="EMBL" id="JXUO01000191">
    <property type="protein sequence ID" value="KKZ14076.1"/>
    <property type="molecule type" value="Genomic_DNA"/>
</dbReference>
<dbReference type="GO" id="GO:0016887">
    <property type="term" value="F:ATP hydrolysis activity"/>
    <property type="evidence" value="ECO:0007669"/>
    <property type="project" value="InterPro"/>
</dbReference>
<dbReference type="AlphaFoldDB" id="A0A6N3X4P6"/>
<dbReference type="Pfam" id="PF13304">
    <property type="entry name" value="AAA_21"/>
    <property type="match status" value="1"/>
</dbReference>